<dbReference type="EMBL" id="FMTP01000010">
    <property type="protein sequence ID" value="SCW95726.1"/>
    <property type="molecule type" value="Genomic_DNA"/>
</dbReference>
<evidence type="ECO:0000313" key="2">
    <source>
        <dbReference type="EMBL" id="SCW95726.1"/>
    </source>
</evidence>
<protein>
    <submittedName>
        <fullName evidence="2">DNA primase</fullName>
    </submittedName>
</protein>
<accession>A0A1G4UPZ4</accession>
<reference evidence="3" key="1">
    <citation type="submission" date="2016-10" db="EMBL/GenBank/DDBJ databases">
        <authorList>
            <person name="Varghese N."/>
            <person name="Submissions S."/>
        </authorList>
    </citation>
    <scope>NUCLEOTIDE SEQUENCE [LARGE SCALE GENOMIC DNA]</scope>
    <source>
        <strain evidence="3">CGMCC 1.1761</strain>
    </source>
</reference>
<dbReference type="Proteomes" id="UP000198889">
    <property type="component" value="Unassembled WGS sequence"/>
</dbReference>
<sequence>MASSLWDEIEANLDMEFFLDRESLAYRITRGVSGEQLNIKQCPNPNCGDSRWRVYFGTDTGRGNCFVCGKGFGKTSFIRAHFEHTDWAATARECEALLKEQGWRPRRKAVVAVEHGDVVLPISIELPTPEGSNLAYLETRGIDAEICRYFRLRFCEYGWWKFTDPDGAVKTQSFDQRVIIPVFDLDGKLVTFQGRDVTGMSQSKYLFPKELPGTGRYLYNAHNVVATDHVVMGEGAFDVAALKIAFDEDPALRDIVPIGSFGKHLSYGDPGANDQLGRFNALKARGLRFVTIMWDGEERALEAALNAAKLLSGIGLTVRIALLPHERDPNEVLPEVVRKAHYAASTWTPALDIRWRLRNPYSPRERVRLGLC</sequence>
<evidence type="ECO:0000313" key="3">
    <source>
        <dbReference type="Proteomes" id="UP000198889"/>
    </source>
</evidence>
<organism evidence="2 3">
    <name type="scientific">Ancylobacter rudongensis</name>
    <dbReference type="NCBI Taxonomy" id="177413"/>
    <lineage>
        <taxon>Bacteria</taxon>
        <taxon>Pseudomonadati</taxon>
        <taxon>Pseudomonadota</taxon>
        <taxon>Alphaproteobacteria</taxon>
        <taxon>Hyphomicrobiales</taxon>
        <taxon>Xanthobacteraceae</taxon>
        <taxon>Ancylobacter</taxon>
    </lineage>
</organism>
<keyword evidence="3" id="KW-1185">Reference proteome</keyword>
<gene>
    <name evidence="2" type="ORF">SAMN05660859_0102</name>
</gene>
<dbReference type="CDD" id="cd20335">
    <property type="entry name" value="BRcat_RBR"/>
    <property type="match status" value="1"/>
</dbReference>
<dbReference type="Gene3D" id="3.40.1360.10">
    <property type="match status" value="1"/>
</dbReference>
<dbReference type="InterPro" id="IPR037068">
    <property type="entry name" value="DNA_primase_core_N_sf"/>
</dbReference>
<name>A0A1G4UPZ4_9HYPH</name>
<dbReference type="InterPro" id="IPR013264">
    <property type="entry name" value="DNAG_N"/>
</dbReference>
<proteinExistence type="predicted"/>
<dbReference type="Gene3D" id="3.90.980.10">
    <property type="entry name" value="DNA primase, catalytic core, N-terminal domain"/>
    <property type="match status" value="1"/>
</dbReference>
<dbReference type="RefSeq" id="WP_091444212.1">
    <property type="nucleotide sequence ID" value="NZ_FMTP01000010.1"/>
</dbReference>
<dbReference type="AlphaFoldDB" id="A0A1G4UPZ4"/>
<dbReference type="STRING" id="177413.SAMN05660859_0102"/>
<feature type="domain" description="DNA primase DNAG catalytic core N-terminal" evidence="1">
    <location>
        <begin position="171"/>
        <end position="211"/>
    </location>
</feature>
<evidence type="ECO:0000259" key="1">
    <source>
        <dbReference type="Pfam" id="PF08275"/>
    </source>
</evidence>
<dbReference type="SUPFAM" id="SSF56731">
    <property type="entry name" value="DNA primase core"/>
    <property type="match status" value="1"/>
</dbReference>
<dbReference type="Pfam" id="PF08275">
    <property type="entry name" value="DNAG_N"/>
    <property type="match status" value="1"/>
</dbReference>